<accession>A0A806KB17</accession>
<name>A0A806KB17_9BACT</name>
<reference evidence="1" key="1">
    <citation type="submission" date="2012-03" db="EMBL/GenBank/DDBJ databases">
        <title>Functional metagenomics reveals considerable lignocellulase gene clusters in the gut microbiome of a wood-feeding higher termite.</title>
        <authorList>
            <person name="Liu N."/>
        </authorList>
    </citation>
    <scope>NUCLEOTIDE SEQUENCE</scope>
</reference>
<evidence type="ECO:0000313" key="1">
    <source>
        <dbReference type="EMBL" id="AGS51764.1"/>
    </source>
</evidence>
<protein>
    <submittedName>
        <fullName evidence="1">Uncharacterized protein</fullName>
    </submittedName>
</protein>
<dbReference type="AlphaFoldDB" id="A0A806KB17"/>
<proteinExistence type="predicted"/>
<dbReference type="EMBL" id="JQ844170">
    <property type="protein sequence ID" value="AGS51764.1"/>
    <property type="molecule type" value="Genomic_DNA"/>
</dbReference>
<organism evidence="1">
    <name type="scientific">uncultured bacterium contig00046</name>
    <dbReference type="NCBI Taxonomy" id="1181532"/>
    <lineage>
        <taxon>Bacteria</taxon>
        <taxon>environmental samples</taxon>
    </lineage>
</organism>
<sequence>MAYIVFRHAYRSVEYLKHTKLSASVKAYDKFKEMTGKDIRNFNWYDKMPRDKKNNIIRNSKKYPAFIHQLFQWEHKTTAYQFKEELEAEYKKHKKITTEFIKNLMKKQEMCWITKEENQRLNKKWSKERPQNAYGLLKPPIEIETKPIEIEK</sequence>